<organism evidence="1 2">
    <name type="scientific">Marchantia polymorpha subsp. ruderalis</name>
    <dbReference type="NCBI Taxonomy" id="1480154"/>
    <lineage>
        <taxon>Eukaryota</taxon>
        <taxon>Viridiplantae</taxon>
        <taxon>Streptophyta</taxon>
        <taxon>Embryophyta</taxon>
        <taxon>Marchantiophyta</taxon>
        <taxon>Marchantiopsida</taxon>
        <taxon>Marchantiidae</taxon>
        <taxon>Marchantiales</taxon>
        <taxon>Marchantiaceae</taxon>
        <taxon>Marchantia</taxon>
    </lineage>
</organism>
<dbReference type="EMBL" id="LVLJ01003074">
    <property type="protein sequence ID" value="OAE22784.1"/>
    <property type="molecule type" value="Genomic_DNA"/>
</dbReference>
<dbReference type="Proteomes" id="UP000077202">
    <property type="component" value="Unassembled WGS sequence"/>
</dbReference>
<dbReference type="PANTHER" id="PTHR37067:SF3">
    <property type="entry name" value="PX DOMAIN-CONTAINING PROTEIN"/>
    <property type="match status" value="1"/>
</dbReference>
<name>A0A176VPG3_MARPO</name>
<accession>A0A176VPG3</accession>
<gene>
    <name evidence="1" type="ORF">AXG93_2035s1680</name>
</gene>
<proteinExistence type="predicted"/>
<dbReference type="AlphaFoldDB" id="A0A176VPG3"/>
<evidence type="ECO:0000313" key="1">
    <source>
        <dbReference type="EMBL" id="OAE22784.1"/>
    </source>
</evidence>
<comment type="caution">
    <text evidence="1">The sequence shown here is derived from an EMBL/GenBank/DDBJ whole genome shotgun (WGS) entry which is preliminary data.</text>
</comment>
<dbReference type="PANTHER" id="PTHR37067">
    <property type="entry name" value="PX DOMAIN-CONTAINING PROTEIN"/>
    <property type="match status" value="1"/>
</dbReference>
<keyword evidence="2" id="KW-1185">Reference proteome</keyword>
<sequence>MVEIMQSCWAFSIGADESNDEGGDPHLDLRIRIPLVVGYDGEAKIQHDFHLLAIPLFSLAHTSQTYADIVIKMLDSLSSNWRMKLIGSSTDEVGNMVGHTGLASVMPTTNRVEADFSFMNYRKNEYNSNLSDYSLEGVMFARQFKQLDSLISYIYD</sequence>
<evidence type="ECO:0000313" key="2">
    <source>
        <dbReference type="Proteomes" id="UP000077202"/>
    </source>
</evidence>
<reference evidence="1" key="1">
    <citation type="submission" date="2016-03" db="EMBL/GenBank/DDBJ databases">
        <title>Mechanisms controlling the formation of the plant cell surface in tip-growing cells are functionally conserved among land plants.</title>
        <authorList>
            <person name="Honkanen S."/>
            <person name="Jones V.A."/>
            <person name="Morieri G."/>
            <person name="Champion C."/>
            <person name="Hetherington A.J."/>
            <person name="Kelly S."/>
            <person name="Saint-Marcoux D."/>
            <person name="Proust H."/>
            <person name="Prescott H."/>
            <person name="Dolan L."/>
        </authorList>
    </citation>
    <scope>NUCLEOTIDE SEQUENCE [LARGE SCALE GENOMIC DNA]</scope>
    <source>
        <tissue evidence="1">Whole gametophyte</tissue>
    </source>
</reference>
<protein>
    <submittedName>
        <fullName evidence="1">Uncharacterized protein</fullName>
    </submittedName>
</protein>